<dbReference type="AlphaFoldDB" id="A0A551XPK5"/>
<name>A0A551XPK5_MICAE</name>
<evidence type="ECO:0000313" key="1">
    <source>
        <dbReference type="EMBL" id="TRT50662.1"/>
    </source>
</evidence>
<comment type="caution">
    <text evidence="1">The sequence shown here is derived from an EMBL/GenBank/DDBJ whole genome shotgun (WGS) entry which is preliminary data.</text>
</comment>
<proteinExistence type="predicted"/>
<gene>
    <name evidence="1" type="ORF">EWV85_16140</name>
</gene>
<dbReference type="EMBL" id="SFCA01000165">
    <property type="protein sequence ID" value="TRT50662.1"/>
    <property type="molecule type" value="Genomic_DNA"/>
</dbReference>
<evidence type="ECO:0000313" key="2">
    <source>
        <dbReference type="Proteomes" id="UP000316443"/>
    </source>
</evidence>
<sequence>MAIALSVGNFNISSIVAHLIRPACFQHPCGKGSFITGAVTDYGFFSFFQQANLKQVRLKLTYSALILDWGVICSLPTKGNDLPKRDAP</sequence>
<reference evidence="1 2" key="1">
    <citation type="submission" date="2019-01" db="EMBL/GenBank/DDBJ databases">
        <title>Coherence of Microcystis species and biogeography revealed through population genomics.</title>
        <authorList>
            <person name="Perez-Carrascal O.M."/>
            <person name="Terrat Y."/>
            <person name="Giani A."/>
            <person name="Fortin N."/>
            <person name="Tromas N."/>
            <person name="Shapiro B.J."/>
        </authorList>
    </citation>
    <scope>NUCLEOTIDE SEQUENCE [LARGE SCALE GENOMIC DNA]</scope>
    <source>
        <strain evidence="1">Ma_QC_C_20070703_M131</strain>
    </source>
</reference>
<organism evidence="1 2">
    <name type="scientific">Microcystis aeruginosa Ma_QC_C_20070703_M131</name>
    <dbReference type="NCBI Taxonomy" id="2486263"/>
    <lineage>
        <taxon>Bacteria</taxon>
        <taxon>Bacillati</taxon>
        <taxon>Cyanobacteriota</taxon>
        <taxon>Cyanophyceae</taxon>
        <taxon>Oscillatoriophycideae</taxon>
        <taxon>Chroococcales</taxon>
        <taxon>Microcystaceae</taxon>
        <taxon>Microcystis</taxon>
    </lineage>
</organism>
<accession>A0A551XPK5</accession>
<protein>
    <submittedName>
        <fullName evidence="1">Uncharacterized protein</fullName>
    </submittedName>
</protein>
<dbReference type="Proteomes" id="UP000316443">
    <property type="component" value="Unassembled WGS sequence"/>
</dbReference>